<sequence>MVVGFVGAHGCLKIAEEPRARRSEPVTRSGC</sequence>
<protein>
    <submittedName>
        <fullName evidence="1">Uncharacterized protein</fullName>
    </submittedName>
</protein>
<name>A0A8S5UAN6_9CAUD</name>
<proteinExistence type="predicted"/>
<evidence type="ECO:0000313" key="1">
    <source>
        <dbReference type="EMBL" id="DAF91551.1"/>
    </source>
</evidence>
<reference evidence="1" key="1">
    <citation type="journal article" date="2021" name="Proc. Natl. Acad. Sci. U.S.A.">
        <title>A Catalog of Tens of Thousands of Viruses from Human Metagenomes Reveals Hidden Associations with Chronic Diseases.</title>
        <authorList>
            <person name="Tisza M.J."/>
            <person name="Buck C.B."/>
        </authorList>
    </citation>
    <scope>NUCLEOTIDE SEQUENCE</scope>
    <source>
        <strain evidence="1">CtevH2</strain>
    </source>
</reference>
<accession>A0A8S5UAN6</accession>
<organism evidence="1">
    <name type="scientific">Siphoviridae sp. ctevH2</name>
    <dbReference type="NCBI Taxonomy" id="2825593"/>
    <lineage>
        <taxon>Viruses</taxon>
        <taxon>Duplodnaviria</taxon>
        <taxon>Heunggongvirae</taxon>
        <taxon>Uroviricota</taxon>
        <taxon>Caudoviricetes</taxon>
    </lineage>
</organism>
<dbReference type="EMBL" id="BK016056">
    <property type="protein sequence ID" value="DAF91551.1"/>
    <property type="molecule type" value="Genomic_DNA"/>
</dbReference>